<organism evidence="3 4">
    <name type="scientific">Tetradesmus obliquus</name>
    <name type="common">Green alga</name>
    <name type="synonym">Acutodesmus obliquus</name>
    <dbReference type="NCBI Taxonomy" id="3088"/>
    <lineage>
        <taxon>Eukaryota</taxon>
        <taxon>Viridiplantae</taxon>
        <taxon>Chlorophyta</taxon>
        <taxon>core chlorophytes</taxon>
        <taxon>Chlorophyceae</taxon>
        <taxon>CS clade</taxon>
        <taxon>Sphaeropleales</taxon>
        <taxon>Scenedesmaceae</taxon>
        <taxon>Tetradesmus</taxon>
    </lineage>
</organism>
<dbReference type="SUPFAM" id="SSF51735">
    <property type="entry name" value="NAD(P)-binding Rossmann-fold domains"/>
    <property type="match status" value="1"/>
</dbReference>
<dbReference type="Proteomes" id="UP001244341">
    <property type="component" value="Chromosome 2b"/>
</dbReference>
<dbReference type="EMBL" id="CP126209">
    <property type="protein sequence ID" value="WIA10555.1"/>
    <property type="molecule type" value="Genomic_DNA"/>
</dbReference>
<gene>
    <name evidence="3" type="ORF">OEZ85_010742</name>
</gene>
<proteinExistence type="inferred from homology"/>
<protein>
    <recommendedName>
        <fullName evidence="2">NAD-dependent epimerase/dehydratase domain-containing protein</fullName>
    </recommendedName>
</protein>
<feature type="domain" description="NAD-dependent epimerase/dehydratase" evidence="2">
    <location>
        <begin position="61"/>
        <end position="250"/>
    </location>
</feature>
<name>A0ABY8TN72_TETOB</name>
<evidence type="ECO:0000313" key="4">
    <source>
        <dbReference type="Proteomes" id="UP001244341"/>
    </source>
</evidence>
<reference evidence="3 4" key="1">
    <citation type="submission" date="2023-05" db="EMBL/GenBank/DDBJ databases">
        <title>A 100% complete, gapless, phased diploid assembly of the Scenedesmus obliquus UTEX 3031 genome.</title>
        <authorList>
            <person name="Biondi T.C."/>
            <person name="Hanschen E.R."/>
            <person name="Kwon T."/>
            <person name="Eng W."/>
            <person name="Kruse C.P.S."/>
            <person name="Koehler S.I."/>
            <person name="Kunde Y."/>
            <person name="Gleasner C.D."/>
            <person name="You Mak K.T."/>
            <person name="Polle J."/>
            <person name="Hovde B.T."/>
            <person name="Starkenburg S.R."/>
        </authorList>
    </citation>
    <scope>NUCLEOTIDE SEQUENCE [LARGE SCALE GENOMIC DNA]</scope>
    <source>
        <strain evidence="3 4">DOE0152z</strain>
    </source>
</reference>
<dbReference type="Pfam" id="PF01370">
    <property type="entry name" value="Epimerase"/>
    <property type="match status" value="1"/>
</dbReference>
<dbReference type="PANTHER" id="PTHR43725:SF53">
    <property type="entry name" value="UDP-ARABINOSE 4-EPIMERASE 1"/>
    <property type="match status" value="1"/>
</dbReference>
<dbReference type="InterPro" id="IPR036291">
    <property type="entry name" value="NAD(P)-bd_dom_sf"/>
</dbReference>
<keyword evidence="4" id="KW-1185">Reference proteome</keyword>
<comment type="similarity">
    <text evidence="1">Belongs to the NAD(P)-dependent epimerase/dehydratase family.</text>
</comment>
<accession>A0ABY8TN72</accession>
<dbReference type="PANTHER" id="PTHR43725">
    <property type="entry name" value="UDP-GLUCOSE 4-EPIMERASE"/>
    <property type="match status" value="1"/>
</dbReference>
<dbReference type="Gene3D" id="3.40.50.720">
    <property type="entry name" value="NAD(P)-binding Rossmann-like Domain"/>
    <property type="match status" value="1"/>
</dbReference>
<evidence type="ECO:0000256" key="1">
    <source>
        <dbReference type="ARBA" id="ARBA00007637"/>
    </source>
</evidence>
<evidence type="ECO:0000259" key="2">
    <source>
        <dbReference type="Pfam" id="PF01370"/>
    </source>
</evidence>
<evidence type="ECO:0000313" key="3">
    <source>
        <dbReference type="EMBL" id="WIA10555.1"/>
    </source>
</evidence>
<sequence>MLQQEFWNILFFGLLSSFVVYNVHFGAGTVHAVHRGGSSRDSSIARLLPMPGKQSLLISSGAGPVAVLLATALLEEGHAVTLLDYASSGVSTDKLYSSLQSSSTSSSSSSTGSSSVAGRLQFASCDMQNTQQLADVLDSGQPDAVVLLAGSAAGESEPKLAFLDSTSSRVLSLLSAIGNSTVSKLLVSSSLAVYGQHSNTPVSEDSTCCKPASMQGHTAQLVEAAVQAYAAATPSLSAAILRHGFVFGAPSSAGLGTASGAALGAARNPPTVYIVGSGRAYSQRDVWKACHKLFGGGPQANEELPSDEACQGITADTSKFTAHTGWRAKLQLEDALIHALQRQQGTAAQAQH</sequence>
<dbReference type="InterPro" id="IPR001509">
    <property type="entry name" value="Epimerase_deHydtase"/>
</dbReference>